<keyword evidence="1" id="KW-1133">Transmembrane helix</keyword>
<reference evidence="2 3" key="1">
    <citation type="submission" date="2023-04" db="EMBL/GenBank/DDBJ databases">
        <title>Forest soil microbial communities from Buena Vista Peninsula, Colon Province, Panama.</title>
        <authorList>
            <person name="Bouskill N."/>
        </authorList>
    </citation>
    <scope>NUCLEOTIDE SEQUENCE [LARGE SCALE GENOMIC DNA]</scope>
    <source>
        <strain evidence="2 3">GGS1</strain>
    </source>
</reference>
<evidence type="ECO:0000313" key="3">
    <source>
        <dbReference type="Proteomes" id="UP001160499"/>
    </source>
</evidence>
<dbReference type="RefSeq" id="WP_280875892.1">
    <property type="nucleotide sequence ID" value="NZ_JARXVH010000003.1"/>
</dbReference>
<evidence type="ECO:0000313" key="2">
    <source>
        <dbReference type="EMBL" id="MDH6214870.1"/>
    </source>
</evidence>
<accession>A0ABT6LFX8</accession>
<gene>
    <name evidence="2" type="ORF">M2283_002153</name>
</gene>
<dbReference type="EMBL" id="JARXVH010000003">
    <property type="protein sequence ID" value="MDH6214870.1"/>
    <property type="molecule type" value="Genomic_DNA"/>
</dbReference>
<evidence type="ECO:0008006" key="4">
    <source>
        <dbReference type="Google" id="ProtNLM"/>
    </source>
</evidence>
<keyword evidence="3" id="KW-1185">Reference proteome</keyword>
<proteinExistence type="predicted"/>
<evidence type="ECO:0000256" key="1">
    <source>
        <dbReference type="SAM" id="Phobius"/>
    </source>
</evidence>
<name>A0ABT6LFX8_9ACTN</name>
<sequence>MTRTARTAVDRTVLGATGLVLLLTGSWLAASDRALAHRLPSWWPTAGTGAVLLDPGRLARLRGEGWWTPTVMAASIGLTVLLALWTLGQLRPGPARRLALPSPGCTVRPRVLAEALAARATAVPGVARGRARVLPRRGRRLEVELRVRLAPDTSPDAVLPALRAVTAEADAAAAPYTVHTRLRLSAASHRMPHVR</sequence>
<comment type="caution">
    <text evidence="2">The sequence shown here is derived from an EMBL/GenBank/DDBJ whole genome shotgun (WGS) entry which is preliminary data.</text>
</comment>
<keyword evidence="1" id="KW-0812">Transmembrane</keyword>
<protein>
    <recommendedName>
        <fullName evidence="4">Alkaline shock response membrane anchor protein AmaP</fullName>
    </recommendedName>
</protein>
<organism evidence="2 3">
    <name type="scientific">Streptomyces pseudovenezuelae</name>
    <dbReference type="NCBI Taxonomy" id="67350"/>
    <lineage>
        <taxon>Bacteria</taxon>
        <taxon>Bacillati</taxon>
        <taxon>Actinomycetota</taxon>
        <taxon>Actinomycetes</taxon>
        <taxon>Kitasatosporales</taxon>
        <taxon>Streptomycetaceae</taxon>
        <taxon>Streptomyces</taxon>
        <taxon>Streptomyces aurantiacus group</taxon>
    </lineage>
</organism>
<dbReference type="Proteomes" id="UP001160499">
    <property type="component" value="Unassembled WGS sequence"/>
</dbReference>
<keyword evidence="1" id="KW-0472">Membrane</keyword>
<feature type="transmembrane region" description="Helical" evidence="1">
    <location>
        <begin position="66"/>
        <end position="87"/>
    </location>
</feature>